<keyword evidence="3" id="KW-1185">Reference proteome</keyword>
<evidence type="ECO:0000256" key="1">
    <source>
        <dbReference type="SAM" id="MobiDB-lite"/>
    </source>
</evidence>
<dbReference type="Proteomes" id="UP001147747">
    <property type="component" value="Unassembled WGS sequence"/>
</dbReference>
<dbReference type="RefSeq" id="XP_056488883.1">
    <property type="nucleotide sequence ID" value="XM_056629581.1"/>
</dbReference>
<protein>
    <submittedName>
        <fullName evidence="2">Uncharacterized protein</fullName>
    </submittedName>
</protein>
<name>A0A9W9W1I3_9EURO</name>
<feature type="region of interest" description="Disordered" evidence="1">
    <location>
        <begin position="191"/>
        <end position="235"/>
    </location>
</feature>
<evidence type="ECO:0000313" key="2">
    <source>
        <dbReference type="EMBL" id="KAJ5396831.1"/>
    </source>
</evidence>
<accession>A0A9W9W1I3</accession>
<feature type="compositionally biased region" description="Basic and acidic residues" evidence="1">
    <location>
        <begin position="85"/>
        <end position="106"/>
    </location>
</feature>
<feature type="region of interest" description="Disordered" evidence="1">
    <location>
        <begin position="85"/>
        <end position="118"/>
    </location>
</feature>
<dbReference type="EMBL" id="JAPZBU010000006">
    <property type="protein sequence ID" value="KAJ5396831.1"/>
    <property type="molecule type" value="Genomic_DNA"/>
</dbReference>
<dbReference type="GeneID" id="81368561"/>
<gene>
    <name evidence="2" type="ORF">N7509_004944</name>
</gene>
<reference evidence="2" key="2">
    <citation type="journal article" date="2023" name="IMA Fungus">
        <title>Comparative genomic study of the Penicillium genus elucidates a diverse pangenome and 15 lateral gene transfer events.</title>
        <authorList>
            <person name="Petersen C."/>
            <person name="Sorensen T."/>
            <person name="Nielsen M.R."/>
            <person name="Sondergaard T.E."/>
            <person name="Sorensen J.L."/>
            <person name="Fitzpatrick D.A."/>
            <person name="Frisvad J.C."/>
            <person name="Nielsen K.L."/>
        </authorList>
    </citation>
    <scope>NUCLEOTIDE SEQUENCE</scope>
    <source>
        <strain evidence="2">IBT 29677</strain>
    </source>
</reference>
<feature type="compositionally biased region" description="Acidic residues" evidence="1">
    <location>
        <begin position="192"/>
        <end position="201"/>
    </location>
</feature>
<proteinExistence type="predicted"/>
<organism evidence="2 3">
    <name type="scientific">Penicillium cosmopolitanum</name>
    <dbReference type="NCBI Taxonomy" id="1131564"/>
    <lineage>
        <taxon>Eukaryota</taxon>
        <taxon>Fungi</taxon>
        <taxon>Dikarya</taxon>
        <taxon>Ascomycota</taxon>
        <taxon>Pezizomycotina</taxon>
        <taxon>Eurotiomycetes</taxon>
        <taxon>Eurotiomycetidae</taxon>
        <taxon>Eurotiales</taxon>
        <taxon>Aspergillaceae</taxon>
        <taxon>Penicillium</taxon>
    </lineage>
</organism>
<reference evidence="2" key="1">
    <citation type="submission" date="2022-12" db="EMBL/GenBank/DDBJ databases">
        <authorList>
            <person name="Petersen C."/>
        </authorList>
    </citation>
    <scope>NUCLEOTIDE SEQUENCE</scope>
    <source>
        <strain evidence="2">IBT 29677</strain>
    </source>
</reference>
<dbReference type="AlphaFoldDB" id="A0A9W9W1I3"/>
<dbReference type="OrthoDB" id="4521797at2759"/>
<feature type="compositionally biased region" description="Low complexity" evidence="1">
    <location>
        <begin position="206"/>
        <end position="235"/>
    </location>
</feature>
<evidence type="ECO:0000313" key="3">
    <source>
        <dbReference type="Proteomes" id="UP001147747"/>
    </source>
</evidence>
<sequence>MSSMLSTLTVDLSAEVAAVLSNWPTHTATEAWSDLSNDYTEIPTTAATTGGAETTQGLALAAWLVDLSNNVHSADLQDEDTRSIVHDDITKAQDRVEDHIKERESSGDSEEGSSNSGCGSGGGLAGLVGSVGCFISSAKTNIKNGVDPGNTINGGWSLINQAFSELNNETPDTDEEEKKFKNNFDAVSEAAEQLEELEEDGKEPNSESATQSKTSTTSSDSSTSSSSESTTCTSTKTVEDCTTSTIFITTMATGGDGSMTPSTSTTSTSICSTHVGCDVTGTTMTTTEVTGKACKRATSSLTSVDISITNPNTAASTNLEATTSESSVVGLTTVYSTGSESTEATSSSTEATTSGICQPQTISDTYSVCACSTTHSGHTMSHTITKPRDQDCSDVMTFPISSFVQIRTSASTNSKATITGYTSTDTNGDVFVYSAGEVYYESTTSGDTATLTTGLGAPIEEIVPDWVSTDGKTQYLYASATGTDSADLEPVETATEVIVQEDWTATVSNTEYVYPSATGASLDDLAGAGTPQSNGNLNITCETSAGSPLSSDVTLVINQVRGYGGFCEQSNGDGSECTTLGSKNSATISICGGPVGGTCEEVAGAITQVQQECEKTIDGDLRVGGKFDIGWDSRVEVF</sequence>
<comment type="caution">
    <text evidence="2">The sequence shown here is derived from an EMBL/GenBank/DDBJ whole genome shotgun (WGS) entry which is preliminary data.</text>
</comment>